<accession>A0AAV1J580</accession>
<feature type="region of interest" description="Disordered" evidence="1">
    <location>
        <begin position="1480"/>
        <end position="1526"/>
    </location>
</feature>
<feature type="region of interest" description="Disordered" evidence="1">
    <location>
        <begin position="1414"/>
        <end position="1433"/>
    </location>
</feature>
<feature type="compositionally biased region" description="Polar residues" evidence="1">
    <location>
        <begin position="930"/>
        <end position="942"/>
    </location>
</feature>
<dbReference type="EMBL" id="CAVLEF010000004">
    <property type="protein sequence ID" value="CAK1543561.1"/>
    <property type="molecule type" value="Genomic_DNA"/>
</dbReference>
<proteinExistence type="predicted"/>
<dbReference type="PANTHER" id="PTHR42264">
    <property type="entry name" value="EPHRIN_REC_LIKE DOMAIN-CONTAINING PROTEIN"/>
    <property type="match status" value="1"/>
</dbReference>
<name>A0AAV1J580_9NEOP</name>
<keyword evidence="3" id="KW-1185">Reference proteome</keyword>
<feature type="compositionally biased region" description="Polar residues" evidence="1">
    <location>
        <begin position="1510"/>
        <end position="1526"/>
    </location>
</feature>
<sequence>MATAATMEQKLSKARVEKLKRRLIRAVASKVGQDSNEKELEDMWENMQRTSKCDCKLLWKHMRAVTLKKLKRLLPANDMLQNITAIARLTMTDWLLFDLVLVHENIDVIGADLWDNTSQEPEALIDLFYLVDQYKAETLEGKPLIDAWLTITKLYNVGGRKCSPMLLQRRWYQMKKMTRQRFYNFWGSYKGHLANLDAAETYKPTALQVDIIKRYRRIVENLFPEWEELINCGKVIRAHEFDDRINEKRNGIKESLDTGPELELIEQKIETINLFQDSDSDTDSKDAGKTSNSDFSKVTVKREPENIDLTEITEEDNLNESINIPCETPYGEDDDPPPLVIDCRDFSNGINHKTGKIPTPKDGKLPHTQWDDNEIVKESDDIDNTFSAMVDSVSVDLMNSSAANDENEDSSASFNDVTAINNISSNLQIETPFFNIVSNEDHRDMEHSNEFKVKKEIHFDIDSDDHSAAEDIIKLEKNYDDYNDIDIQNNSTNLPIIKNVVSMMTKIEPTVTEETVKNILAQKAETLTSKWKCSNSEISQHLATCVETKTDAELLGDFSEIPSDLQFVDDGIIVIDNDEDTSIVNNQLKQTNGNSDENETAEIDLKLLLFPTVYTKKLDHMDVFRFIEFEHIRDKRILDVAYAESKPIDACRVKVQNISQSEDKVHLQKETDLNDEQHQVIDSLCQNILQSDIESDSFVQGDIKSKIKAIEQQSFNKHTGLRSDKDSVSSDEEDIITIQGYAKDKVHYKSWMLQKPHVKSYNPIQLCKNPDFNTRLKRLTAGFLSYETNRIYLKRCYPITIDLHKSFETKLIEGTLYLKGIDTCNNTPECVPSTETGIPVSLPIKNTATDDVAKLIDMTSSASTPIFLSCERNKVITLPDIAEIRRANQRLLTAEVAPIQIASNSPPVTILTTENSNESESVVKGKQENNSENLSSSDMANNIKTTYDPSREKSTDLSAESICSNTLRPNNKNKTLIAGYRPLVKPKVNWLEKGSYKLEENLLASDTVDKMLSLLCGNAANIEKVKKKKSYKIKEKQFSGNIGDKRKDDNIVSSTSFHQKSIQRCEKESKVIPNEVHRNEAKITKAKQNFLTRKRNKNVCCWAKRKILNPKGKLRHFCVEKCICCCREELLEKFQDDYFLEQFNQVKVPKLKHHVVPIFREKTNGALPTSGNNEDAPLSICVNGSNSNVNIPRCISKRKSLSLGNLIEAKITKVNPAKPLFELEIQLTNNGENKLDIKNLINDDEDNVCTVIKNDTNSEHTVSLLSSIDDTKVNCPQSEPNKLASSPPVFKVPRILRSQLELKRNMRETVSVIDQTQLNSGVPEKRTVRVKIKKQDKISSSPIYVGENKVLLSTIKSLNVVIDPPKITLPVGVHFVLLPNNELALSIDPGVELTSGELHHLQSLIQTLQRTLSATPKKENSNPIVIDENNENVNHEVVKETECSKESDTVIEKIDNEPNNSSTEVQSESQLECGNDIEKHSDVEKSNSNDNNAENENSKNVVNDSKDNIDTNSAECDTENSNINTTGDTVRKSIISHLMEMSGISEEDANVSEKPVLSNAETDSYISHSTTSDATGMHPDILRLFNTPVSLAALARRPDLSIITTYHDLKHSFENGARFFKLDVITGDISEINVVIKKKEEIHPITSTVSKAQKFGELIDLTDEDDSSDKIYLKHPVKDVSSTRPKKRKNQEKILPPVMAFAKPVKLFKAMHPSILKKQVLRGKGTEILTTAIRSGNSGTRVDGKTTFQILNVGRKTQHLDPTEEVGDKEDENLQNSTLATILQQTSCTQQSDESDEEPLAKLAKRKEKSKIDEEVQNTQLIEVSNHEFLDETTKPLNDSEEDCILGV</sequence>
<feature type="region of interest" description="Disordered" evidence="1">
    <location>
        <begin position="1786"/>
        <end position="1814"/>
    </location>
</feature>
<comment type="caution">
    <text evidence="2">The sequence shown here is derived from an EMBL/GenBank/DDBJ whole genome shotgun (WGS) entry which is preliminary data.</text>
</comment>
<dbReference type="Proteomes" id="UP001497472">
    <property type="component" value="Unassembled WGS sequence"/>
</dbReference>
<organism evidence="2 3">
    <name type="scientific">Leptosia nina</name>
    <dbReference type="NCBI Taxonomy" id="320188"/>
    <lineage>
        <taxon>Eukaryota</taxon>
        <taxon>Metazoa</taxon>
        <taxon>Ecdysozoa</taxon>
        <taxon>Arthropoda</taxon>
        <taxon>Hexapoda</taxon>
        <taxon>Insecta</taxon>
        <taxon>Pterygota</taxon>
        <taxon>Neoptera</taxon>
        <taxon>Endopterygota</taxon>
        <taxon>Lepidoptera</taxon>
        <taxon>Glossata</taxon>
        <taxon>Ditrysia</taxon>
        <taxon>Papilionoidea</taxon>
        <taxon>Pieridae</taxon>
        <taxon>Pierinae</taxon>
        <taxon>Leptosia</taxon>
    </lineage>
</organism>
<gene>
    <name evidence="2" type="ORF">LNINA_LOCUS3369</name>
</gene>
<dbReference type="PANTHER" id="PTHR42264:SF6">
    <property type="entry name" value="TRANSMEMBRANE PROTEIN"/>
    <property type="match status" value="1"/>
</dbReference>
<evidence type="ECO:0000313" key="3">
    <source>
        <dbReference type="Proteomes" id="UP001497472"/>
    </source>
</evidence>
<protein>
    <submittedName>
        <fullName evidence="2">Uncharacterized protein</fullName>
    </submittedName>
</protein>
<feature type="region of interest" description="Disordered" evidence="1">
    <location>
        <begin position="915"/>
        <end position="942"/>
    </location>
</feature>
<evidence type="ECO:0000313" key="2">
    <source>
        <dbReference type="EMBL" id="CAK1543561.1"/>
    </source>
</evidence>
<feature type="region of interest" description="Disordered" evidence="1">
    <location>
        <begin position="275"/>
        <end position="302"/>
    </location>
</feature>
<feature type="compositionally biased region" description="Low complexity" evidence="1">
    <location>
        <begin position="1488"/>
        <end position="1503"/>
    </location>
</feature>
<evidence type="ECO:0000256" key="1">
    <source>
        <dbReference type="SAM" id="MobiDB-lite"/>
    </source>
</evidence>
<reference evidence="2 3" key="1">
    <citation type="submission" date="2023-11" db="EMBL/GenBank/DDBJ databases">
        <authorList>
            <person name="Okamura Y."/>
        </authorList>
    </citation>
    <scope>NUCLEOTIDE SEQUENCE [LARGE SCALE GENOMIC DNA]</scope>
</reference>